<dbReference type="RefSeq" id="WP_194663942.1">
    <property type="nucleotide sequence ID" value="NZ_RDPI01000019.1"/>
</dbReference>
<name>A0ABR9Z845_VIBAN</name>
<organism evidence="1 2">
    <name type="scientific">Vibrio anguillarum</name>
    <name type="common">Listonella anguillarum</name>
    <dbReference type="NCBI Taxonomy" id="55601"/>
    <lineage>
        <taxon>Bacteria</taxon>
        <taxon>Pseudomonadati</taxon>
        <taxon>Pseudomonadota</taxon>
        <taxon>Gammaproteobacteria</taxon>
        <taxon>Vibrionales</taxon>
        <taxon>Vibrionaceae</taxon>
        <taxon>Vibrio</taxon>
    </lineage>
</organism>
<proteinExistence type="predicted"/>
<accession>A0ABR9Z845</accession>
<keyword evidence="2" id="KW-1185">Reference proteome</keyword>
<dbReference type="Proteomes" id="UP000726136">
    <property type="component" value="Unassembled WGS sequence"/>
</dbReference>
<reference evidence="1 2" key="1">
    <citation type="journal article" date="2021" name="PeerJ">
        <title>Analysis of 44 Vibrio anguillarum genomes reveals high genetic diversity.</title>
        <authorList>
            <person name="Hansen M.J."/>
            <person name="Dalsgaard I."/>
        </authorList>
    </citation>
    <scope>NUCLEOTIDE SEQUENCE [LARGE SCALE GENOMIC DNA]</scope>
    <source>
        <strain evidence="1 2">040915-1/1B</strain>
    </source>
</reference>
<protein>
    <submittedName>
        <fullName evidence="1">Uncharacterized protein</fullName>
    </submittedName>
</protein>
<gene>
    <name evidence="1" type="ORF">EAY46_15995</name>
</gene>
<evidence type="ECO:0000313" key="2">
    <source>
        <dbReference type="Proteomes" id="UP000726136"/>
    </source>
</evidence>
<sequence length="682" mass="78333">MIDIKKHIEDISISLKNKEDKFYLYEFSKIRFGVYLSFLKMGLVHDEDLANRELIENTPSEYLPCAPSVSDSFHLSTQTVRTTLIEFTPYIHFSLSEEDKESITDIVNSLPLTITQINALLQSKLVVRHSVTANGFCFLARLATGVEPQICRINPISSRAISSLNSDRFRRFEKPFINMIFPNDMKSKFIISLIDKMIRSAEKLSALMGVVDLDCITELPANKDNNNEKFISPDVLHSVLSVRSEFKTINGHACLIESNLDSGFIEILSVFVGRCGFIHKDRLVRFFESYFHFKTKERAGRIDKHKKSVKGNSLSTKVSKYDFNKNITDSFFKKEVVLSAVDNSGIFYCDDSDNYKLKKGIKPASQKAYWVELLLDFVVNNREKVDANRASKSSESSPSHIALEFRNYCADVYERELAFALETPMSFFRKDGDTIFIDDECIEFANNRRGDFIEPDASECDELSLSIISKMNDIKDLGYSNHDIYKSVFDSKWKKSKEAVIALYMNDDYVDDLSLWLKKSFFSQSVNFLRSDIAIAEQYKVTLSSRMAYIDALMKTDSSPNLNEVKDRIEYRLECCEKRVSTNLRLIDEVLSTPDYLQYKALQEELNTIKIRKSSLKITGRQFKAYLHLHDFIVTQKGKVTKSELLAFIDNYIADLKMAKSDDGVVFRNNCYWLVSNHPFAA</sequence>
<evidence type="ECO:0000313" key="1">
    <source>
        <dbReference type="EMBL" id="MBF4374573.1"/>
    </source>
</evidence>
<comment type="caution">
    <text evidence="1">The sequence shown here is derived from an EMBL/GenBank/DDBJ whole genome shotgun (WGS) entry which is preliminary data.</text>
</comment>
<dbReference type="EMBL" id="RDPI01000019">
    <property type="protein sequence ID" value="MBF4374573.1"/>
    <property type="molecule type" value="Genomic_DNA"/>
</dbReference>